<protein>
    <recommendedName>
        <fullName evidence="1">R13L1/DRL21-like LRR repeat region domain-containing protein</fullName>
    </recommendedName>
</protein>
<dbReference type="Pfam" id="PF25019">
    <property type="entry name" value="LRR_R13L1-DRL21"/>
    <property type="match status" value="1"/>
</dbReference>
<evidence type="ECO:0000259" key="1">
    <source>
        <dbReference type="Pfam" id="PF25019"/>
    </source>
</evidence>
<organism evidence="2 3">
    <name type="scientific">Dendrobium chrysotoxum</name>
    <name type="common">Orchid</name>
    <dbReference type="NCBI Taxonomy" id="161865"/>
    <lineage>
        <taxon>Eukaryota</taxon>
        <taxon>Viridiplantae</taxon>
        <taxon>Streptophyta</taxon>
        <taxon>Embryophyta</taxon>
        <taxon>Tracheophyta</taxon>
        <taxon>Spermatophyta</taxon>
        <taxon>Magnoliopsida</taxon>
        <taxon>Liliopsida</taxon>
        <taxon>Asparagales</taxon>
        <taxon>Orchidaceae</taxon>
        <taxon>Epidendroideae</taxon>
        <taxon>Malaxideae</taxon>
        <taxon>Dendrobiinae</taxon>
        <taxon>Dendrobium</taxon>
    </lineage>
</organism>
<keyword evidence="3" id="KW-1185">Reference proteome</keyword>
<dbReference type="AlphaFoldDB" id="A0AAV7G7L2"/>
<dbReference type="SUPFAM" id="SSF52058">
    <property type="entry name" value="L domain-like"/>
    <property type="match status" value="1"/>
</dbReference>
<gene>
    <name evidence="2" type="ORF">IEQ34_019715</name>
</gene>
<dbReference type="Gene3D" id="3.80.10.10">
    <property type="entry name" value="Ribonuclease Inhibitor"/>
    <property type="match status" value="1"/>
</dbReference>
<comment type="caution">
    <text evidence="2">The sequence shown here is derived from an EMBL/GenBank/DDBJ whole genome shotgun (WGS) entry which is preliminary data.</text>
</comment>
<evidence type="ECO:0000313" key="2">
    <source>
        <dbReference type="EMBL" id="KAH0452416.1"/>
    </source>
</evidence>
<dbReference type="InterPro" id="IPR056789">
    <property type="entry name" value="LRR_R13L1-DRL21"/>
</dbReference>
<dbReference type="EMBL" id="JAGFBR010000017">
    <property type="protein sequence ID" value="KAH0452416.1"/>
    <property type="molecule type" value="Genomic_DNA"/>
</dbReference>
<reference evidence="2 3" key="1">
    <citation type="journal article" date="2021" name="Hortic Res">
        <title>Chromosome-scale assembly of the Dendrobium chrysotoxum genome enhances the understanding of orchid evolution.</title>
        <authorList>
            <person name="Zhang Y."/>
            <person name="Zhang G.Q."/>
            <person name="Zhang D."/>
            <person name="Liu X.D."/>
            <person name="Xu X.Y."/>
            <person name="Sun W.H."/>
            <person name="Yu X."/>
            <person name="Zhu X."/>
            <person name="Wang Z.W."/>
            <person name="Zhao X."/>
            <person name="Zhong W.Y."/>
            <person name="Chen H."/>
            <person name="Yin W.L."/>
            <person name="Huang T."/>
            <person name="Niu S.C."/>
            <person name="Liu Z.J."/>
        </authorList>
    </citation>
    <scope>NUCLEOTIDE SEQUENCE [LARGE SCALE GENOMIC DNA]</scope>
    <source>
        <strain evidence="2">Lindl</strain>
    </source>
</reference>
<dbReference type="Proteomes" id="UP000775213">
    <property type="component" value="Unassembled WGS sequence"/>
</dbReference>
<accession>A0AAV7G7L2</accession>
<feature type="domain" description="R13L1/DRL21-like LRR repeat region" evidence="1">
    <location>
        <begin position="36"/>
        <end position="110"/>
    </location>
</feature>
<sequence length="190" mass="21891">MWIALGFIQPSQGMTMEDIGRRNFGALIKNLPLARNFNSTENVLDNFLPQKCLRNLSIKRYMGAWSTIWMNNINPTLSLEKIKLTSCLEWETLPPFEQLPFLKSLKLDGMPGVKWLENKFSGNDKYHAFPLLEVLYKKKLLNNWFEEGVATGDGCLFPCLFELMLHGCLLLKELSTLPFKLKILEVYEIG</sequence>
<evidence type="ECO:0000313" key="3">
    <source>
        <dbReference type="Proteomes" id="UP000775213"/>
    </source>
</evidence>
<name>A0AAV7G7L2_DENCH</name>
<dbReference type="InterPro" id="IPR032675">
    <property type="entry name" value="LRR_dom_sf"/>
</dbReference>
<proteinExistence type="predicted"/>